<evidence type="ECO:0000313" key="6">
    <source>
        <dbReference type="Proteomes" id="UP000029444"/>
    </source>
</evidence>
<dbReference type="PANTHER" id="PTHR33204">
    <property type="entry name" value="TRANSCRIPTIONAL REGULATOR, MARR FAMILY"/>
    <property type="match status" value="1"/>
</dbReference>
<dbReference type="InterPro" id="IPR036390">
    <property type="entry name" value="WH_DNA-bd_sf"/>
</dbReference>
<dbReference type="Pfam" id="PF01638">
    <property type="entry name" value="HxlR"/>
    <property type="match status" value="1"/>
</dbReference>
<dbReference type="eggNOG" id="COG1733">
    <property type="taxonomic scope" value="Bacteria"/>
</dbReference>
<evidence type="ECO:0000313" key="5">
    <source>
        <dbReference type="EMBL" id="KGD64846.1"/>
    </source>
</evidence>
<organism evidence="5 6">
    <name type="scientific">Alcanivorax nanhaiticus</name>
    <dbReference type="NCBI Taxonomy" id="1177154"/>
    <lineage>
        <taxon>Bacteria</taxon>
        <taxon>Pseudomonadati</taxon>
        <taxon>Pseudomonadota</taxon>
        <taxon>Gammaproteobacteria</taxon>
        <taxon>Oceanospirillales</taxon>
        <taxon>Alcanivoracaceae</taxon>
        <taxon>Alcanivorax</taxon>
    </lineage>
</organism>
<evidence type="ECO:0000256" key="2">
    <source>
        <dbReference type="ARBA" id="ARBA00023125"/>
    </source>
</evidence>
<dbReference type="Gene3D" id="1.10.10.10">
    <property type="entry name" value="Winged helix-like DNA-binding domain superfamily/Winged helix DNA-binding domain"/>
    <property type="match status" value="1"/>
</dbReference>
<gene>
    <name evidence="5" type="ORF">Y5S_01754</name>
</gene>
<keyword evidence="2" id="KW-0238">DNA-binding</keyword>
<feature type="domain" description="HTH hxlR-type" evidence="4">
    <location>
        <begin position="11"/>
        <end position="108"/>
    </location>
</feature>
<dbReference type="PROSITE" id="PS51118">
    <property type="entry name" value="HTH_HXLR"/>
    <property type="match status" value="1"/>
</dbReference>
<keyword evidence="6" id="KW-1185">Reference proteome</keyword>
<comment type="caution">
    <text evidence="5">The sequence shown here is derived from an EMBL/GenBank/DDBJ whole genome shotgun (WGS) entry which is preliminary data.</text>
</comment>
<evidence type="ECO:0000256" key="3">
    <source>
        <dbReference type="ARBA" id="ARBA00023163"/>
    </source>
</evidence>
<dbReference type="SUPFAM" id="SSF46785">
    <property type="entry name" value="Winged helix' DNA-binding domain"/>
    <property type="match status" value="1"/>
</dbReference>
<reference evidence="5 6" key="1">
    <citation type="submission" date="2012-09" db="EMBL/GenBank/DDBJ databases">
        <title>Genome Sequence of alkane-degrading Bacterium Alcanivorax sp. 19-m-6.</title>
        <authorList>
            <person name="Lai Q."/>
            <person name="Shao Z."/>
        </authorList>
    </citation>
    <scope>NUCLEOTIDE SEQUENCE [LARGE SCALE GENOMIC DNA]</scope>
    <source>
        <strain evidence="5 6">19-m-6</strain>
    </source>
</reference>
<protein>
    <submittedName>
        <fullName evidence="5">Putative transcriptional regulator</fullName>
    </submittedName>
</protein>
<dbReference type="OrthoDB" id="9807069at2"/>
<name>A0A095SJK3_9GAMM</name>
<proteinExistence type="predicted"/>
<evidence type="ECO:0000256" key="1">
    <source>
        <dbReference type="ARBA" id="ARBA00023015"/>
    </source>
</evidence>
<dbReference type="PATRIC" id="fig|1177154.3.peg.1788"/>
<dbReference type="InterPro" id="IPR036388">
    <property type="entry name" value="WH-like_DNA-bd_sf"/>
</dbReference>
<accession>A0A095SJK3</accession>
<sequence>MRWQDIDQQPCSMARALAIIGDNWTLLVLRDCFLGVRRFDDFQQRLGVTRHVLSDRLRKLTEGEILEKVAYQQRPLRHEYRLTGRGRDLYPVIAHLAQWGDKYLADSKGAPVLRIHKQCGHPLHAQLQCGHCGDIVEAKDIRVEEGPDYIGQLLPAQMTSRTK</sequence>
<keyword evidence="3" id="KW-0804">Transcription</keyword>
<dbReference type="Proteomes" id="UP000029444">
    <property type="component" value="Unassembled WGS sequence"/>
</dbReference>
<evidence type="ECO:0000259" key="4">
    <source>
        <dbReference type="PROSITE" id="PS51118"/>
    </source>
</evidence>
<keyword evidence="1" id="KW-0805">Transcription regulation</keyword>
<dbReference type="GO" id="GO:0003677">
    <property type="term" value="F:DNA binding"/>
    <property type="evidence" value="ECO:0007669"/>
    <property type="project" value="UniProtKB-KW"/>
</dbReference>
<dbReference type="STRING" id="1177154.Y5S_01754"/>
<dbReference type="PANTHER" id="PTHR33204:SF36">
    <property type="entry name" value="TRANSCRIPTIONAL REGULATORY PROTEIN"/>
    <property type="match status" value="1"/>
</dbReference>
<dbReference type="AlphaFoldDB" id="A0A095SJK3"/>
<dbReference type="RefSeq" id="WP_035232309.1">
    <property type="nucleotide sequence ID" value="NZ_ARXV01000006.1"/>
</dbReference>
<dbReference type="EMBL" id="ARXV01000006">
    <property type="protein sequence ID" value="KGD64846.1"/>
    <property type="molecule type" value="Genomic_DNA"/>
</dbReference>
<dbReference type="InterPro" id="IPR002577">
    <property type="entry name" value="HTH_HxlR"/>
</dbReference>